<protein>
    <submittedName>
        <fullName evidence="11">Mechanosensitive ion channel protein MscS</fullName>
    </submittedName>
</protein>
<organism evidence="11 12">
    <name type="scientific">Sediminicola luteus</name>
    <dbReference type="NCBI Taxonomy" id="319238"/>
    <lineage>
        <taxon>Bacteria</taxon>
        <taxon>Pseudomonadati</taxon>
        <taxon>Bacteroidota</taxon>
        <taxon>Flavobacteriia</taxon>
        <taxon>Flavobacteriales</taxon>
        <taxon>Flavobacteriaceae</taxon>
        <taxon>Sediminicola</taxon>
    </lineage>
</organism>
<evidence type="ECO:0000256" key="7">
    <source>
        <dbReference type="SAM" id="Phobius"/>
    </source>
</evidence>
<dbReference type="SUPFAM" id="SSF82689">
    <property type="entry name" value="Mechanosensitive channel protein MscS (YggB), C-terminal domain"/>
    <property type="match status" value="1"/>
</dbReference>
<dbReference type="InterPro" id="IPR011066">
    <property type="entry name" value="MscS_channel_C_sf"/>
</dbReference>
<dbReference type="Gene3D" id="3.30.70.100">
    <property type="match status" value="1"/>
</dbReference>
<dbReference type="SUPFAM" id="SSF50182">
    <property type="entry name" value="Sm-like ribonucleoproteins"/>
    <property type="match status" value="1"/>
</dbReference>
<dbReference type="AlphaFoldDB" id="A0A2A4G4T7"/>
<evidence type="ECO:0000313" key="12">
    <source>
        <dbReference type="Proteomes" id="UP000219559"/>
    </source>
</evidence>
<evidence type="ECO:0000256" key="3">
    <source>
        <dbReference type="ARBA" id="ARBA00022475"/>
    </source>
</evidence>
<keyword evidence="12" id="KW-1185">Reference proteome</keyword>
<feature type="transmembrane region" description="Helical" evidence="7">
    <location>
        <begin position="20"/>
        <end position="41"/>
    </location>
</feature>
<dbReference type="Gene3D" id="1.10.287.1260">
    <property type="match status" value="1"/>
</dbReference>
<keyword evidence="3" id="KW-1003">Cell membrane</keyword>
<dbReference type="OrthoDB" id="9809206at2"/>
<keyword evidence="4 7" id="KW-0812">Transmembrane</keyword>
<keyword evidence="5 7" id="KW-1133">Transmembrane helix</keyword>
<evidence type="ECO:0000256" key="1">
    <source>
        <dbReference type="ARBA" id="ARBA00004651"/>
    </source>
</evidence>
<accession>A0A2A4G4T7</accession>
<evidence type="ECO:0000259" key="10">
    <source>
        <dbReference type="Pfam" id="PF21088"/>
    </source>
</evidence>
<dbReference type="Gene3D" id="2.30.30.60">
    <property type="match status" value="1"/>
</dbReference>
<dbReference type="SUPFAM" id="SSF82861">
    <property type="entry name" value="Mechanosensitive channel protein MscS (YggB), transmembrane region"/>
    <property type="match status" value="1"/>
</dbReference>
<evidence type="ECO:0000256" key="4">
    <source>
        <dbReference type="ARBA" id="ARBA00022692"/>
    </source>
</evidence>
<feature type="transmembrane region" description="Helical" evidence="7">
    <location>
        <begin position="61"/>
        <end position="78"/>
    </location>
</feature>
<dbReference type="Pfam" id="PF21088">
    <property type="entry name" value="MS_channel_1st"/>
    <property type="match status" value="1"/>
</dbReference>
<dbReference type="Proteomes" id="UP000219559">
    <property type="component" value="Unassembled WGS sequence"/>
</dbReference>
<comment type="similarity">
    <text evidence="2">Belongs to the MscS (TC 1.A.23) family.</text>
</comment>
<dbReference type="InterPro" id="IPR049278">
    <property type="entry name" value="MS_channel_C"/>
</dbReference>
<comment type="caution">
    <text evidence="11">The sequence shown here is derived from an EMBL/GenBank/DDBJ whole genome shotgun (WGS) entry which is preliminary data.</text>
</comment>
<dbReference type="Pfam" id="PF21082">
    <property type="entry name" value="MS_channel_3rd"/>
    <property type="match status" value="1"/>
</dbReference>
<feature type="domain" description="Mechanosensitive ion channel MscS C-terminal" evidence="9">
    <location>
        <begin position="181"/>
        <end position="261"/>
    </location>
</feature>
<dbReference type="InterPro" id="IPR006685">
    <property type="entry name" value="MscS_channel_2nd"/>
</dbReference>
<dbReference type="GO" id="GO:0005886">
    <property type="term" value="C:plasma membrane"/>
    <property type="evidence" value="ECO:0007669"/>
    <property type="project" value="UniProtKB-SubCell"/>
</dbReference>
<evidence type="ECO:0000256" key="6">
    <source>
        <dbReference type="ARBA" id="ARBA00023136"/>
    </source>
</evidence>
<gene>
    <name evidence="11" type="ORF">B7P33_17125</name>
</gene>
<comment type="subcellular location">
    <subcellularLocation>
        <location evidence="1">Cell membrane</location>
        <topology evidence="1">Multi-pass membrane protein</topology>
    </subcellularLocation>
</comment>
<reference evidence="11 12" key="1">
    <citation type="submission" date="2017-04" db="EMBL/GenBank/DDBJ databases">
        <title>A new member of the family Flavobacteriaceae isolated from ascidians.</title>
        <authorList>
            <person name="Chen L."/>
        </authorList>
    </citation>
    <scope>NUCLEOTIDE SEQUENCE [LARGE SCALE GENOMIC DNA]</scope>
    <source>
        <strain evidence="11 12">HQA918</strain>
    </source>
</reference>
<dbReference type="PANTHER" id="PTHR30347:SF1">
    <property type="entry name" value="MECHANOSENSITIVE CHANNEL MSCK"/>
    <property type="match status" value="1"/>
</dbReference>
<name>A0A2A4G4T7_9FLAO</name>
<dbReference type="Pfam" id="PF00924">
    <property type="entry name" value="MS_channel_2nd"/>
    <property type="match status" value="1"/>
</dbReference>
<dbReference type="InterPro" id="IPR011014">
    <property type="entry name" value="MscS_channel_TM-2"/>
</dbReference>
<evidence type="ECO:0000256" key="2">
    <source>
        <dbReference type="ARBA" id="ARBA00008017"/>
    </source>
</evidence>
<dbReference type="InterPro" id="IPR049142">
    <property type="entry name" value="MS_channel_1st"/>
</dbReference>
<feature type="transmembrane region" description="Helical" evidence="7">
    <location>
        <begin position="90"/>
        <end position="118"/>
    </location>
</feature>
<dbReference type="GO" id="GO:0008381">
    <property type="term" value="F:mechanosensitive monoatomic ion channel activity"/>
    <property type="evidence" value="ECO:0007669"/>
    <property type="project" value="UniProtKB-ARBA"/>
</dbReference>
<sequence>MKVVNEILNHAFHLGKDIQITVKSIIFILMIFLVTALLLTFIKRLVTRKLPEEDGRKFDTIFSFVKYFVFVVVFFLSLDNLGVDITAMFAASAALLIGVGLALQTLFQDIICGIFVLLDKTVHVNDVIEMDGRVFKVTEINLRTTKGLDIENKVLIIPNHTYLNNTLYNWTQNDKFTRESISVGVAYGSDVSLVKMLLLRAAANTKGIARRPEPLVFFERFGESSMDFKLVFTVTDSFMAIQPKSDLHFEIERLFRENNVTIPFPQRDIHIYNHGFQKGTIPS</sequence>
<evidence type="ECO:0000259" key="9">
    <source>
        <dbReference type="Pfam" id="PF21082"/>
    </source>
</evidence>
<evidence type="ECO:0000256" key="5">
    <source>
        <dbReference type="ARBA" id="ARBA00022989"/>
    </source>
</evidence>
<dbReference type="InterPro" id="IPR023408">
    <property type="entry name" value="MscS_beta-dom_sf"/>
</dbReference>
<proteinExistence type="inferred from homology"/>
<dbReference type="EMBL" id="NBWU01000007">
    <property type="protein sequence ID" value="PCE62998.1"/>
    <property type="molecule type" value="Genomic_DNA"/>
</dbReference>
<dbReference type="InterPro" id="IPR010920">
    <property type="entry name" value="LSM_dom_sf"/>
</dbReference>
<keyword evidence="6 7" id="KW-0472">Membrane</keyword>
<evidence type="ECO:0000259" key="8">
    <source>
        <dbReference type="Pfam" id="PF00924"/>
    </source>
</evidence>
<dbReference type="InterPro" id="IPR052702">
    <property type="entry name" value="MscS-like_channel"/>
</dbReference>
<dbReference type="PANTHER" id="PTHR30347">
    <property type="entry name" value="POTASSIUM CHANNEL RELATED"/>
    <property type="match status" value="1"/>
</dbReference>
<feature type="domain" description="Mechanosensitive ion channel transmembrane helices 2/3" evidence="10">
    <location>
        <begin position="65"/>
        <end position="104"/>
    </location>
</feature>
<feature type="domain" description="Mechanosensitive ion channel MscS" evidence="8">
    <location>
        <begin position="105"/>
        <end position="171"/>
    </location>
</feature>
<evidence type="ECO:0000313" key="11">
    <source>
        <dbReference type="EMBL" id="PCE62998.1"/>
    </source>
</evidence>